<proteinExistence type="inferred from homology"/>
<feature type="domain" description="Mon2 C-terminal" evidence="7">
    <location>
        <begin position="1066"/>
        <end position="1502"/>
    </location>
</feature>
<dbReference type="PANTHER" id="PTHR10663">
    <property type="entry name" value="GUANYL-NUCLEOTIDE EXCHANGE FACTOR"/>
    <property type="match status" value="1"/>
</dbReference>
<dbReference type="Pfam" id="PF12783">
    <property type="entry name" value="Sec7-like_HUS"/>
    <property type="match status" value="1"/>
</dbReference>
<sequence>MGCDTKVHDICLLCVSGIQRLITHQIVSPQAGANIVSMLAQLMDWNFDSIRVLQTSMLLLSTTTCVRGKTLSSCLSLCFRLLGSGDFQVNHTASAIIRQAVCTVLDRIDAPVPPANGLVYPHRSEHQQRKYNNIEDLDEFGQDGCRLFLDLCLMSCGDEPKWMVTLDSDSVHPSFCLEMMEVVLNQYSEIFFAFPQFIFMLKENVCNIVIKNFSPKWNLQTQLSIEAKVEHYVIATKILKVVAIMLERYNSVLKTESEIFLSFLIKFLSGEQWQQAIAVEVLHKICWKPRQLRDICQQYDLQNKSNGSTPVFQELINALASLTSAKFHRLYRNKEDPESPSDAEILDELSISKLILNSETQGGTKYYYLEVRMLIFTSSIIVFLQTTPTDRSEIPFVSEDYVLRMSMSCLLDIATAIIDLGDKELIKRRAANVPIHEINETENTLRQMIMSGWSGLLQTLSLLFEAAPDENTVNSVLDLMTALTAVAGGLNMDGPREALVGTLCRFALPPGYHEKSYAGEQTSGSGGQVLVVGQPLTASTSSGAGFVLLTTRNIQVLRALLDVASDYGPLLGQSWSLVLSALQHLSWILGFQCSITGEMTAKVQEKGQSTVLTTAIIQEIPKISKKLADVFENSSKLDEVALHHLVNAICELSTETMDQAYGSATREPSLFAVANLVQVSITNLNRLEVIWRLVTGHLLEVCQHTNMHFRKTGADGISHLIISAFAEDSIFSNQRRQEMVLAAFSEMSTIPKIDVRTRQMQCVLEVLESRGEKLTSAWPVLLEIIQKSENHEREVLVKSGFRAIKLVVTDFLATTPSGHLQLIIQSTMRFGTQQQSLNISLTAIGLLWTIVDFLCHDFDDDSLLQDLWIALYQAIGTLFKPPADSCFHTVFACTDCIFSGVLCVDPRPSVRKSAGQTLFGTISAHGGSLKEDTWRRLFWEILFPILENAEKVMQVQEKTAKSAKSSNFLVHHSRDTAEKQWAETKRLTLQGLTKLFKDNKSGLTPSEWVRCWKGMLQYIEEYAFSDNREVSGGALDAFKELLEASPDLSNPGKIPEGKLQSAISAAWNVWISICDKSLLKYEGSQNPQNVPRQEFLQSWTELLPLFTEKLCEKMSPDQMENVCEMLVRIISVPVLSDALPFLFTGCGDDSNLTNLQKIILSSIISLQKLAVYKTITNVYPQIFGLLSAMLTLCYEIPSFDAMNARLIAEGKRNRWLFANPQKLGCHLMKNAQELYQKVACDRSVIKNSILADLIKTLLPFWDMKAESSLWTVAHKVYISVLSTGLPVVRQFASSLADEDRLWRTITLSFSSFLLENVWENEHAALHLELSCKTALLIKSEIIVYRASYSKEFIDSITSVLESGQQQTGRDDFSKLCFEMASGISNESRNDQNAYEDIIKLVDNIRLGKAEINQQLAVISRCRSLIRKIKEESDEHVLTELAFVLQACRAVLQNIVKDQKGSSQMTMKLYELYPVLCNLIQKCPLQLLEPLSHALLAYQPFLSSE</sequence>
<accession>E4WW28</accession>
<dbReference type="InterPro" id="IPR032817">
    <property type="entry name" value="Mon2_C"/>
</dbReference>
<dbReference type="OrthoDB" id="294853at2759"/>
<feature type="domain" description="Mon2/Sec7/BIG1-like dimerisation and cyclophilin-binding" evidence="8">
    <location>
        <begin position="1"/>
        <end position="109"/>
    </location>
</feature>
<feature type="domain" description="Mon2/Sec7/BIG1-like HDS" evidence="5">
    <location>
        <begin position="725"/>
        <end position="805"/>
    </location>
</feature>
<evidence type="ECO:0000256" key="3">
    <source>
        <dbReference type="ARBA" id="ARBA00022448"/>
    </source>
</evidence>
<evidence type="ECO:0000259" key="7">
    <source>
        <dbReference type="Pfam" id="PF16206"/>
    </source>
</evidence>
<feature type="domain" description="Mon2 C-terminal" evidence="7">
    <location>
        <begin position="809"/>
        <end position="1045"/>
    </location>
</feature>
<dbReference type="InterPro" id="IPR016024">
    <property type="entry name" value="ARM-type_fold"/>
</dbReference>
<organism evidence="9">
    <name type="scientific">Oikopleura dioica</name>
    <name type="common">Tunicate</name>
    <dbReference type="NCBI Taxonomy" id="34765"/>
    <lineage>
        <taxon>Eukaryota</taxon>
        <taxon>Metazoa</taxon>
        <taxon>Chordata</taxon>
        <taxon>Tunicata</taxon>
        <taxon>Appendicularia</taxon>
        <taxon>Copelata</taxon>
        <taxon>Oikopleuridae</taxon>
        <taxon>Oikopleura</taxon>
    </lineage>
</organism>
<dbReference type="Pfam" id="PF09324">
    <property type="entry name" value="Sec7-like_HDS"/>
    <property type="match status" value="1"/>
</dbReference>
<feature type="domain" description="Mon2/Sec7/BIG1-like HUS" evidence="6">
    <location>
        <begin position="142"/>
        <end position="305"/>
    </location>
</feature>
<evidence type="ECO:0000256" key="2">
    <source>
        <dbReference type="ARBA" id="ARBA00017134"/>
    </source>
</evidence>
<keyword evidence="4" id="KW-0653">Protein transport</keyword>
<dbReference type="InParanoid" id="E4WW28"/>
<evidence type="ECO:0000256" key="1">
    <source>
        <dbReference type="ARBA" id="ARBA00008144"/>
    </source>
</evidence>
<comment type="similarity">
    <text evidence="1">Belongs to the MON2 family.</text>
</comment>
<evidence type="ECO:0000313" key="9">
    <source>
        <dbReference type="EMBL" id="CBY21331.1"/>
    </source>
</evidence>
<evidence type="ECO:0000259" key="5">
    <source>
        <dbReference type="Pfam" id="PF09324"/>
    </source>
</evidence>
<evidence type="ECO:0000313" key="10">
    <source>
        <dbReference type="Proteomes" id="UP000001307"/>
    </source>
</evidence>
<name>E4WW28_OIKDI</name>
<keyword evidence="3" id="KW-0813">Transport</keyword>
<dbReference type="InterPro" id="IPR032629">
    <property type="entry name" value="DCB_dom"/>
</dbReference>
<protein>
    <recommendedName>
        <fullName evidence="2">Protein MON2 homolog</fullName>
    </recommendedName>
</protein>
<dbReference type="Pfam" id="PF16213">
    <property type="entry name" value="DCB"/>
    <property type="match status" value="1"/>
</dbReference>
<evidence type="ECO:0000259" key="8">
    <source>
        <dbReference type="Pfam" id="PF16213"/>
    </source>
</evidence>
<dbReference type="GO" id="GO:0015031">
    <property type="term" value="P:protein transport"/>
    <property type="evidence" value="ECO:0007669"/>
    <property type="project" value="UniProtKB-KW"/>
</dbReference>
<dbReference type="EMBL" id="FN653017">
    <property type="protein sequence ID" value="CBY21331.1"/>
    <property type="molecule type" value="Genomic_DNA"/>
</dbReference>
<dbReference type="Pfam" id="PF16206">
    <property type="entry name" value="Mon2_C"/>
    <property type="match status" value="2"/>
</dbReference>
<dbReference type="PANTHER" id="PTHR10663:SF333">
    <property type="entry name" value="PROTEIN MON2 HOMOLOG"/>
    <property type="match status" value="1"/>
</dbReference>
<gene>
    <name evidence="9" type="ORF">GSOID_T00009091001</name>
</gene>
<evidence type="ECO:0000256" key="4">
    <source>
        <dbReference type="ARBA" id="ARBA00022927"/>
    </source>
</evidence>
<dbReference type="InterPro" id="IPR032691">
    <property type="entry name" value="Mon2/Sec7/BIG1-like_HUS"/>
</dbReference>
<evidence type="ECO:0000259" key="6">
    <source>
        <dbReference type="Pfam" id="PF12783"/>
    </source>
</evidence>
<dbReference type="Proteomes" id="UP000001307">
    <property type="component" value="Unassembled WGS sequence"/>
</dbReference>
<keyword evidence="10" id="KW-1185">Reference proteome</keyword>
<dbReference type="InterPro" id="IPR015403">
    <property type="entry name" value="Mon2/Sec7/BIG1-like_HDS"/>
</dbReference>
<reference evidence="9" key="1">
    <citation type="journal article" date="2010" name="Science">
        <title>Plasticity of animal genome architecture unmasked by rapid evolution of a pelagic tunicate.</title>
        <authorList>
            <person name="Denoeud F."/>
            <person name="Henriet S."/>
            <person name="Mungpakdee S."/>
            <person name="Aury J.M."/>
            <person name="Da Silva C."/>
            <person name="Brinkmann H."/>
            <person name="Mikhaleva J."/>
            <person name="Olsen L.C."/>
            <person name="Jubin C."/>
            <person name="Canestro C."/>
            <person name="Bouquet J.M."/>
            <person name="Danks G."/>
            <person name="Poulain J."/>
            <person name="Campsteijn C."/>
            <person name="Adamski M."/>
            <person name="Cross I."/>
            <person name="Yadetie F."/>
            <person name="Muffato M."/>
            <person name="Louis A."/>
            <person name="Butcher S."/>
            <person name="Tsagkogeorga G."/>
            <person name="Konrad A."/>
            <person name="Singh S."/>
            <person name="Jensen M.F."/>
            <person name="Cong E.H."/>
            <person name="Eikeseth-Otteraa H."/>
            <person name="Noel B."/>
            <person name="Anthouard V."/>
            <person name="Porcel B.M."/>
            <person name="Kachouri-Lafond R."/>
            <person name="Nishino A."/>
            <person name="Ugolini M."/>
            <person name="Chourrout P."/>
            <person name="Nishida H."/>
            <person name="Aasland R."/>
            <person name="Huzurbazar S."/>
            <person name="Westhof E."/>
            <person name="Delsuc F."/>
            <person name="Lehrach H."/>
            <person name="Reinhardt R."/>
            <person name="Weissenbach J."/>
            <person name="Roy S.W."/>
            <person name="Artiguenave F."/>
            <person name="Postlethwait J.H."/>
            <person name="Manak J.R."/>
            <person name="Thompson E.M."/>
            <person name="Jaillon O."/>
            <person name="Du Pasquier L."/>
            <person name="Boudinot P."/>
            <person name="Liberles D.A."/>
            <person name="Volff J.N."/>
            <person name="Philippe H."/>
            <person name="Lenhard B."/>
            <person name="Roest Crollius H."/>
            <person name="Wincker P."/>
            <person name="Chourrout D."/>
        </authorList>
    </citation>
    <scope>NUCLEOTIDE SEQUENCE [LARGE SCALE GENOMIC DNA]</scope>
</reference>
<dbReference type="SUPFAM" id="SSF48371">
    <property type="entry name" value="ARM repeat"/>
    <property type="match status" value="1"/>
</dbReference>